<dbReference type="Pfam" id="PF10988">
    <property type="entry name" value="DUF2807"/>
    <property type="match status" value="1"/>
</dbReference>
<dbReference type="EMBL" id="BAABAV010000002">
    <property type="protein sequence ID" value="GAA4269967.1"/>
    <property type="molecule type" value="Genomic_DNA"/>
</dbReference>
<keyword evidence="3" id="KW-1185">Reference proteome</keyword>
<proteinExistence type="predicted"/>
<reference evidence="3" key="1">
    <citation type="journal article" date="2019" name="Int. J. Syst. Evol. Microbiol.">
        <title>The Global Catalogue of Microorganisms (GCM) 10K type strain sequencing project: providing services to taxonomists for standard genome sequencing and annotation.</title>
        <authorList>
            <consortium name="The Broad Institute Genomics Platform"/>
            <consortium name="The Broad Institute Genome Sequencing Center for Infectious Disease"/>
            <person name="Wu L."/>
            <person name="Ma J."/>
        </authorList>
    </citation>
    <scope>NUCLEOTIDE SEQUENCE [LARGE SCALE GENOMIC DNA]</scope>
    <source>
        <strain evidence="3">JCM 17452</strain>
    </source>
</reference>
<organism evidence="2 3">
    <name type="scientific">Hyunsoonleella aestuarii</name>
    <dbReference type="NCBI Taxonomy" id="912802"/>
    <lineage>
        <taxon>Bacteria</taxon>
        <taxon>Pseudomonadati</taxon>
        <taxon>Bacteroidota</taxon>
        <taxon>Flavobacteriia</taxon>
        <taxon>Flavobacteriales</taxon>
        <taxon>Flavobacteriaceae</taxon>
    </lineage>
</organism>
<sequence>MGIAQKSEKIKGSRNVTTKQTEIGAFHTIALDEDFEVEIIYNKTPSIEIETDDNLHEVIKFEVKDSVLTFDKTMRIISKKRLNIRVSYNNIFRHIKTTDNAEINSLTTVDIKNGTLNTQGSSNVALTITTNNFNFEASEKSKVKLNLTANDCTVNMFGISKLEALINAPEFKATMFQRADANIEGVSKTANIDLDNNARFNGKNFTINDCTVVCEINSDAYLEVLDNITIDAAGSSSIYLYENPKILINRLTDTSKLQKKVK</sequence>
<evidence type="ECO:0000313" key="3">
    <source>
        <dbReference type="Proteomes" id="UP001500027"/>
    </source>
</evidence>
<evidence type="ECO:0000313" key="2">
    <source>
        <dbReference type="EMBL" id="GAA4269967.1"/>
    </source>
</evidence>
<dbReference type="Proteomes" id="UP001500027">
    <property type="component" value="Unassembled WGS sequence"/>
</dbReference>
<gene>
    <name evidence="2" type="ORF">GCM10022257_20680</name>
</gene>
<protein>
    <recommendedName>
        <fullName evidence="1">Putative auto-transporter adhesin head GIN domain-containing protein</fullName>
    </recommendedName>
</protein>
<evidence type="ECO:0000259" key="1">
    <source>
        <dbReference type="Pfam" id="PF10988"/>
    </source>
</evidence>
<comment type="caution">
    <text evidence="2">The sequence shown here is derived from an EMBL/GenBank/DDBJ whole genome shotgun (WGS) entry which is preliminary data.</text>
</comment>
<name>A0ABP8ECK2_9FLAO</name>
<dbReference type="Gene3D" id="2.160.20.120">
    <property type="match status" value="1"/>
</dbReference>
<feature type="domain" description="Putative auto-transporter adhesin head GIN" evidence="1">
    <location>
        <begin position="25"/>
        <end position="164"/>
    </location>
</feature>
<dbReference type="InterPro" id="IPR021255">
    <property type="entry name" value="DUF2807"/>
</dbReference>
<accession>A0ABP8ECK2</accession>